<reference evidence="1" key="1">
    <citation type="submission" date="2023-11" db="EMBL/GenBank/DDBJ databases">
        <authorList>
            <person name="Poullet M."/>
        </authorList>
    </citation>
    <scope>NUCLEOTIDE SEQUENCE</scope>
    <source>
        <strain evidence="1">E1834</strain>
    </source>
</reference>
<keyword evidence="2" id="KW-1185">Reference proteome</keyword>
<protein>
    <submittedName>
        <fullName evidence="1">Uncharacterized protein</fullName>
    </submittedName>
</protein>
<sequence>MKLAEQRLWSEGVIGRIYVNNAPDFEAYPEKLDRLMQLVAELESTPFSMGPNSTQLWIREFNNYRQYFADSNQGFYDTLRAFLKISFNKQWSSFLHWKPGPNGHEYVNKFYFTTAFKIPDWNVRTQLLLIWRNITSDYSEFQAMVFDENNFFSDQMLELKQTTLSSLGTAILAMILVCILFIADSAIVFWVSFMLVSMDIGVCGCRDPDERIADSLGAIGWPVVQAGVSTMLCIVVMLLVPSNVVRMFARTNILVVSTGLFHGLFLLPIIIRSFAFGVGDSVKETGEGNLKTMSGTDITQNALMNAGHSKIAKVGPVANLKPDNVKNKEECEFHKSYNQKSTNTSNVKESLVNNGERISQINKGSGMFIN</sequence>
<evidence type="ECO:0000313" key="1">
    <source>
        <dbReference type="EMBL" id="CAK5120358.1"/>
    </source>
</evidence>
<evidence type="ECO:0000313" key="2">
    <source>
        <dbReference type="Proteomes" id="UP001497535"/>
    </source>
</evidence>
<accession>A0ACB1B312</accession>
<name>A0ACB1B312_MELEN</name>
<gene>
    <name evidence="1" type="ORF">MENTE1834_LOCUS46727</name>
</gene>
<dbReference type="Proteomes" id="UP001497535">
    <property type="component" value="Unassembled WGS sequence"/>
</dbReference>
<proteinExistence type="predicted"/>
<organism evidence="1 2">
    <name type="scientific">Meloidogyne enterolobii</name>
    <name type="common">Root-knot nematode worm</name>
    <name type="synonym">Meloidogyne mayaguensis</name>
    <dbReference type="NCBI Taxonomy" id="390850"/>
    <lineage>
        <taxon>Eukaryota</taxon>
        <taxon>Metazoa</taxon>
        <taxon>Ecdysozoa</taxon>
        <taxon>Nematoda</taxon>
        <taxon>Chromadorea</taxon>
        <taxon>Rhabditida</taxon>
        <taxon>Tylenchina</taxon>
        <taxon>Tylenchomorpha</taxon>
        <taxon>Tylenchoidea</taxon>
        <taxon>Meloidogynidae</taxon>
        <taxon>Meloidogyninae</taxon>
        <taxon>Meloidogyne</taxon>
    </lineage>
</organism>
<dbReference type="EMBL" id="CAVMJV010000175">
    <property type="protein sequence ID" value="CAK5120358.1"/>
    <property type="molecule type" value="Genomic_DNA"/>
</dbReference>
<comment type="caution">
    <text evidence="1">The sequence shown here is derived from an EMBL/GenBank/DDBJ whole genome shotgun (WGS) entry which is preliminary data.</text>
</comment>